<evidence type="ECO:0000313" key="2">
    <source>
        <dbReference type="Proteomes" id="UP000248329"/>
    </source>
</evidence>
<reference evidence="1" key="1">
    <citation type="submission" date="2018-01" db="EMBL/GenBank/DDBJ databases">
        <authorList>
            <person name="Krukenberg V."/>
        </authorList>
    </citation>
    <scope>NUCLEOTIDE SEQUENCE</scope>
    <source>
        <strain evidence="1">E20ANME2</strain>
    </source>
</reference>
<evidence type="ECO:0000313" key="1">
    <source>
        <dbReference type="EMBL" id="PXF59641.1"/>
    </source>
</evidence>
<gene>
    <name evidence="1" type="ORF">C4B59_11185</name>
</gene>
<protein>
    <submittedName>
        <fullName evidence="1">Uncharacterized protein</fullName>
    </submittedName>
</protein>
<dbReference type="EMBL" id="PQXF01000023">
    <property type="protein sequence ID" value="PXF59641.1"/>
    <property type="molecule type" value="Genomic_DNA"/>
</dbReference>
<sequence>MKTTKKKSLTSLIAIVTIVAVLISTGCIGEKTPPSVPTSTPTPTQTITQNPPPASAPGSGRDLSVSELLESPVYETEVNVYGDVGALGELDCPCFTLTSDGEVLEVWYDLMVEDDGTERPAVSVEGIKNGNRVSVTGELRSSNEIAPSTTFWASNIEKMVAKDAAVSLANVNNIEILLLESFPVQIHVVARGEHPDSCTKVDKVTTSREGDTFFVTITTSRPADAMCAQVMTPFEEVVVPDVVGLKAGVYTVEVNGVRDTFELQTDNIIGNDD</sequence>
<name>A0AC61L1X6_9EURY</name>
<proteinExistence type="predicted"/>
<organism evidence="1 2">
    <name type="scientific">Candidatus Methanogaster sp</name>
    <dbReference type="NCBI Taxonomy" id="3386292"/>
    <lineage>
        <taxon>Archaea</taxon>
        <taxon>Methanobacteriati</taxon>
        <taxon>Methanobacteriota</taxon>
        <taxon>Stenosarchaea group</taxon>
        <taxon>Methanomicrobia</taxon>
        <taxon>Methanosarcinales</taxon>
        <taxon>ANME-2 cluster</taxon>
        <taxon>Candidatus Methanogasteraceae</taxon>
        <taxon>Candidatus Methanogaster</taxon>
    </lineage>
</organism>
<comment type="caution">
    <text evidence="1">The sequence shown here is derived from an EMBL/GenBank/DDBJ whole genome shotgun (WGS) entry which is preliminary data.</text>
</comment>
<dbReference type="Proteomes" id="UP000248329">
    <property type="component" value="Unassembled WGS sequence"/>
</dbReference>
<accession>A0AC61L1X6</accession>